<protein>
    <submittedName>
        <fullName evidence="2">Uncharacterized protein</fullName>
    </submittedName>
</protein>
<dbReference type="EMBL" id="BEZZ01000273">
    <property type="protein sequence ID" value="GCC29921.1"/>
    <property type="molecule type" value="Genomic_DNA"/>
</dbReference>
<sequence>MRARAEGGHVVLRSVAKQGHVMLCFTRWRRAGRSRDALFHTPEACKGHVVLRFAGKTRSRGVGHPGMQGGGEWTQINSQSEDDST</sequence>
<keyword evidence="3" id="KW-1185">Reference proteome</keyword>
<gene>
    <name evidence="2" type="ORF">chiPu_0008365</name>
</gene>
<dbReference type="AlphaFoldDB" id="A0A401SHP8"/>
<evidence type="ECO:0000313" key="3">
    <source>
        <dbReference type="Proteomes" id="UP000287033"/>
    </source>
</evidence>
<evidence type="ECO:0000256" key="1">
    <source>
        <dbReference type="SAM" id="MobiDB-lite"/>
    </source>
</evidence>
<feature type="compositionally biased region" description="Gly residues" evidence="1">
    <location>
        <begin position="63"/>
        <end position="72"/>
    </location>
</feature>
<organism evidence="2 3">
    <name type="scientific">Chiloscyllium punctatum</name>
    <name type="common">Brownbanded bambooshark</name>
    <name type="synonym">Hemiscyllium punctatum</name>
    <dbReference type="NCBI Taxonomy" id="137246"/>
    <lineage>
        <taxon>Eukaryota</taxon>
        <taxon>Metazoa</taxon>
        <taxon>Chordata</taxon>
        <taxon>Craniata</taxon>
        <taxon>Vertebrata</taxon>
        <taxon>Chondrichthyes</taxon>
        <taxon>Elasmobranchii</taxon>
        <taxon>Galeomorphii</taxon>
        <taxon>Galeoidea</taxon>
        <taxon>Orectolobiformes</taxon>
        <taxon>Hemiscylliidae</taxon>
        <taxon>Chiloscyllium</taxon>
    </lineage>
</organism>
<feature type="region of interest" description="Disordered" evidence="1">
    <location>
        <begin position="58"/>
        <end position="85"/>
    </location>
</feature>
<evidence type="ECO:0000313" key="2">
    <source>
        <dbReference type="EMBL" id="GCC29921.1"/>
    </source>
</evidence>
<accession>A0A401SHP8</accession>
<name>A0A401SHP8_CHIPU</name>
<reference evidence="2 3" key="1">
    <citation type="journal article" date="2018" name="Nat. Ecol. Evol.">
        <title>Shark genomes provide insights into elasmobranch evolution and the origin of vertebrates.</title>
        <authorList>
            <person name="Hara Y"/>
            <person name="Yamaguchi K"/>
            <person name="Onimaru K"/>
            <person name="Kadota M"/>
            <person name="Koyanagi M"/>
            <person name="Keeley SD"/>
            <person name="Tatsumi K"/>
            <person name="Tanaka K"/>
            <person name="Motone F"/>
            <person name="Kageyama Y"/>
            <person name="Nozu R"/>
            <person name="Adachi N"/>
            <person name="Nishimura O"/>
            <person name="Nakagawa R"/>
            <person name="Tanegashima C"/>
            <person name="Kiyatake I"/>
            <person name="Matsumoto R"/>
            <person name="Murakumo K"/>
            <person name="Nishida K"/>
            <person name="Terakita A"/>
            <person name="Kuratani S"/>
            <person name="Sato K"/>
            <person name="Hyodo S Kuraku.S."/>
        </authorList>
    </citation>
    <scope>NUCLEOTIDE SEQUENCE [LARGE SCALE GENOMIC DNA]</scope>
</reference>
<dbReference type="Proteomes" id="UP000287033">
    <property type="component" value="Unassembled WGS sequence"/>
</dbReference>
<comment type="caution">
    <text evidence="2">The sequence shown here is derived from an EMBL/GenBank/DDBJ whole genome shotgun (WGS) entry which is preliminary data.</text>
</comment>
<proteinExistence type="predicted"/>